<keyword evidence="3" id="KW-0560">Oxidoreductase</keyword>
<dbReference type="GO" id="GO:0016491">
    <property type="term" value="F:oxidoreductase activity"/>
    <property type="evidence" value="ECO:0007669"/>
    <property type="project" value="UniProtKB-KW"/>
</dbReference>
<evidence type="ECO:0000313" key="4">
    <source>
        <dbReference type="Proteomes" id="UP000680038"/>
    </source>
</evidence>
<dbReference type="PANTHER" id="PTHR43818">
    <property type="entry name" value="BCDNA.GH03377"/>
    <property type="match status" value="1"/>
</dbReference>
<dbReference type="Gene3D" id="3.30.360.10">
    <property type="entry name" value="Dihydrodipicolinate Reductase, domain 2"/>
    <property type="match status" value="1"/>
</dbReference>
<dbReference type="PROSITE" id="PS51318">
    <property type="entry name" value="TAT"/>
    <property type="match status" value="1"/>
</dbReference>
<accession>A0A916JFF6</accession>
<dbReference type="InterPro" id="IPR036291">
    <property type="entry name" value="NAD(P)-bd_dom_sf"/>
</dbReference>
<dbReference type="SUPFAM" id="SSF51735">
    <property type="entry name" value="NAD(P)-binding Rossmann-fold domains"/>
    <property type="match status" value="1"/>
</dbReference>
<dbReference type="Pfam" id="PF01408">
    <property type="entry name" value="GFO_IDH_MocA"/>
    <property type="match status" value="1"/>
</dbReference>
<dbReference type="EC" id="1.1.1.369" evidence="3"/>
<comment type="caution">
    <text evidence="3">The sequence shown here is derived from an EMBL/GenBank/DDBJ whole genome shotgun (WGS) entry which is preliminary data.</text>
</comment>
<name>A0A916JFF6_9BACT</name>
<keyword evidence="4" id="KW-1185">Reference proteome</keyword>
<organism evidence="3 4">
    <name type="scientific">Dyadobacter helix</name>
    <dbReference type="NCBI Taxonomy" id="2822344"/>
    <lineage>
        <taxon>Bacteria</taxon>
        <taxon>Pseudomonadati</taxon>
        <taxon>Bacteroidota</taxon>
        <taxon>Cytophagia</taxon>
        <taxon>Cytophagales</taxon>
        <taxon>Spirosomataceae</taxon>
        <taxon>Dyadobacter</taxon>
    </lineage>
</organism>
<reference evidence="3" key="1">
    <citation type="submission" date="2021-04" db="EMBL/GenBank/DDBJ databases">
        <authorList>
            <person name="Rodrigo-Torres L."/>
            <person name="Arahal R. D."/>
            <person name="Lucena T."/>
        </authorList>
    </citation>
    <scope>NUCLEOTIDE SEQUENCE</scope>
    <source>
        <strain evidence="3">CECT 9275</strain>
    </source>
</reference>
<dbReference type="InterPro" id="IPR050463">
    <property type="entry name" value="Gfo/Idh/MocA_oxidrdct_glycsds"/>
</dbReference>
<dbReference type="RefSeq" id="WP_215238969.1">
    <property type="nucleotide sequence ID" value="NZ_CAJRAF010000002.1"/>
</dbReference>
<feature type="domain" description="Gfo/Idh/MocA-like oxidoreductase bacterial type C-terminal" evidence="2">
    <location>
        <begin position="205"/>
        <end position="427"/>
    </location>
</feature>
<dbReference type="Pfam" id="PF19051">
    <property type="entry name" value="GFO_IDH_MocA_C2"/>
    <property type="match status" value="1"/>
</dbReference>
<proteinExistence type="predicted"/>
<evidence type="ECO:0000259" key="2">
    <source>
        <dbReference type="Pfam" id="PF19051"/>
    </source>
</evidence>
<dbReference type="EMBL" id="CAJRAF010000002">
    <property type="protein sequence ID" value="CAG4999847.1"/>
    <property type="molecule type" value="Genomic_DNA"/>
</dbReference>
<dbReference type="InterPro" id="IPR000683">
    <property type="entry name" value="Gfo/Idh/MocA-like_OxRdtase_N"/>
</dbReference>
<dbReference type="GO" id="GO:0000166">
    <property type="term" value="F:nucleotide binding"/>
    <property type="evidence" value="ECO:0007669"/>
    <property type="project" value="InterPro"/>
</dbReference>
<evidence type="ECO:0000313" key="3">
    <source>
        <dbReference type="EMBL" id="CAG4999847.1"/>
    </source>
</evidence>
<gene>
    <name evidence="3" type="primary">iolG_15</name>
    <name evidence="3" type="ORF">DYBT9275_02324</name>
</gene>
<dbReference type="PANTHER" id="PTHR43818:SF5">
    <property type="entry name" value="OXIDOREDUCTASE FAMILY PROTEIN"/>
    <property type="match status" value="1"/>
</dbReference>
<protein>
    <submittedName>
        <fullName evidence="3">Inositol 2-dehydrogenase/D-chiro-inositol 3-dehydrogenase</fullName>
        <ecNumber evidence="3">1.1.1.369</ecNumber>
    </submittedName>
</protein>
<feature type="domain" description="Gfo/Idh/MocA-like oxidoreductase N-terminal" evidence="1">
    <location>
        <begin position="40"/>
        <end position="159"/>
    </location>
</feature>
<dbReference type="Proteomes" id="UP000680038">
    <property type="component" value="Unassembled WGS sequence"/>
</dbReference>
<dbReference type="Gene3D" id="3.40.50.720">
    <property type="entry name" value="NAD(P)-binding Rossmann-like Domain"/>
    <property type="match status" value="1"/>
</dbReference>
<sequence>MSDTTRRDFIKTAAMSGIGVISAPYIAKGSWINNSPNDRIRHAVIGTGRKGSGHCKNFAAAKGCELVAISDVDPQQMNKALQGLPNESQIGKYTDFHKIIEDKSIDSVTVSTPDHWHTPVALWALMAGKHVYVEKPCSHNVRETSLLIKAAKKYGKCVQHRTQRRSDGDHIEGMRQLKEGIVGKVHTIKAINHQFRAPIGKAVTEAPPAGVDYDRWLGPAPKVNFTKNRWHYEWHWFWDYGGGDITNDGVHQIDVAVWASGDKYPKRIVVSGGQYFYRDDHQTFDTQTAIFEYDDNQIIYEMRLWTPDKLESHDNGNVIYGTEGKMDFGRGGVIVTKGKQQITIKAPEPVEPIIPNFLSAVRENNPAKLLSSIEKGAVSVNLCNLANIATRLGAASISYDPVTETVKCPGFDEKAKAMLGRTYRKGYELPFKG</sequence>
<dbReference type="InterPro" id="IPR006311">
    <property type="entry name" value="TAT_signal"/>
</dbReference>
<dbReference type="InterPro" id="IPR043906">
    <property type="entry name" value="Gfo/Idh/MocA_OxRdtase_bact_C"/>
</dbReference>
<dbReference type="SUPFAM" id="SSF55347">
    <property type="entry name" value="Glyceraldehyde-3-phosphate dehydrogenase-like, C-terminal domain"/>
    <property type="match status" value="1"/>
</dbReference>
<dbReference type="AlphaFoldDB" id="A0A916JFF6"/>
<evidence type="ECO:0000259" key="1">
    <source>
        <dbReference type="Pfam" id="PF01408"/>
    </source>
</evidence>